<dbReference type="Proteomes" id="UP001172728">
    <property type="component" value="Unassembled WGS sequence"/>
</dbReference>
<dbReference type="GO" id="GO:0003677">
    <property type="term" value="F:DNA binding"/>
    <property type="evidence" value="ECO:0007669"/>
    <property type="project" value="UniProtKB-KW"/>
</dbReference>
<keyword evidence="1 2" id="KW-0238">DNA-binding</keyword>
<gene>
    <name evidence="4" type="ORF">QQX09_08535</name>
</gene>
<accession>A0ABT8GA15</accession>
<dbReference type="InterPro" id="IPR012340">
    <property type="entry name" value="NA-bd_OB-fold"/>
</dbReference>
<evidence type="ECO:0000256" key="2">
    <source>
        <dbReference type="PROSITE-ProRule" id="PRU00252"/>
    </source>
</evidence>
<feature type="region of interest" description="Disordered" evidence="3">
    <location>
        <begin position="119"/>
        <end position="179"/>
    </location>
</feature>
<evidence type="ECO:0000256" key="3">
    <source>
        <dbReference type="SAM" id="MobiDB-lite"/>
    </source>
</evidence>
<protein>
    <submittedName>
        <fullName evidence="4">Single-stranded DNA-binding protein</fullName>
    </submittedName>
</protein>
<dbReference type="RefSeq" id="WP_301133455.1">
    <property type="nucleotide sequence ID" value="NZ_JAUHPW010000005.1"/>
</dbReference>
<name>A0ABT8GA15_9MICO</name>
<keyword evidence="5" id="KW-1185">Reference proteome</keyword>
<dbReference type="SUPFAM" id="SSF50249">
    <property type="entry name" value="Nucleic acid-binding proteins"/>
    <property type="match status" value="1"/>
</dbReference>
<dbReference type="InterPro" id="IPR000424">
    <property type="entry name" value="Primosome_PriB/ssb"/>
</dbReference>
<evidence type="ECO:0000313" key="5">
    <source>
        <dbReference type="Proteomes" id="UP001172728"/>
    </source>
</evidence>
<dbReference type="CDD" id="cd04496">
    <property type="entry name" value="SSB_OBF"/>
    <property type="match status" value="1"/>
</dbReference>
<comment type="caution">
    <text evidence="4">The sequence shown here is derived from an EMBL/GenBank/DDBJ whole genome shotgun (WGS) entry which is preliminary data.</text>
</comment>
<dbReference type="Gene3D" id="2.40.50.140">
    <property type="entry name" value="Nucleic acid-binding proteins"/>
    <property type="match status" value="1"/>
</dbReference>
<proteinExistence type="predicted"/>
<organism evidence="4 5">
    <name type="scientific">Demequina litoralis</name>
    <dbReference type="NCBI Taxonomy" id="3051660"/>
    <lineage>
        <taxon>Bacteria</taxon>
        <taxon>Bacillati</taxon>
        <taxon>Actinomycetota</taxon>
        <taxon>Actinomycetes</taxon>
        <taxon>Micrococcales</taxon>
        <taxon>Demequinaceae</taxon>
        <taxon>Demequina</taxon>
    </lineage>
</organism>
<dbReference type="EMBL" id="JAUHPW010000005">
    <property type="protein sequence ID" value="MDN4475902.1"/>
    <property type="molecule type" value="Genomic_DNA"/>
</dbReference>
<dbReference type="Pfam" id="PF00436">
    <property type="entry name" value="SSB"/>
    <property type="match status" value="1"/>
</dbReference>
<reference evidence="4" key="1">
    <citation type="submission" date="2023-06" db="EMBL/GenBank/DDBJ databases">
        <title>Sysu t00192.</title>
        <authorList>
            <person name="Gao L."/>
            <person name="Fang B.-Z."/>
            <person name="Li W.-J."/>
        </authorList>
    </citation>
    <scope>NUCLEOTIDE SEQUENCE</scope>
    <source>
        <strain evidence="4">SYSU T00192</strain>
    </source>
</reference>
<evidence type="ECO:0000313" key="4">
    <source>
        <dbReference type="EMBL" id="MDN4475902.1"/>
    </source>
</evidence>
<feature type="compositionally biased region" description="Acidic residues" evidence="3">
    <location>
        <begin position="157"/>
        <end position="179"/>
    </location>
</feature>
<dbReference type="PROSITE" id="PS50935">
    <property type="entry name" value="SSB"/>
    <property type="match status" value="1"/>
</dbReference>
<sequence length="179" mass="19103">MNELTITVAGWAATDVRMFKGQGDLAIASFRVASTPRYFDREKGSWVDGVTEWFTVRAFRGAAITVDASIRKGMPVVVTGRLRTSTWEAKDGPRVDHIIDATAIGPDCMRGVASFRRATGDPAMSEEDISPAAAAIAASKEGDGGDDAADASRFETEPPDVDSGEVEPLDLEEEPEPVA</sequence>
<evidence type="ECO:0000256" key="1">
    <source>
        <dbReference type="ARBA" id="ARBA00023125"/>
    </source>
</evidence>